<keyword evidence="1" id="KW-0235">DNA replication</keyword>
<dbReference type="InterPro" id="IPR043502">
    <property type="entry name" value="DNA/RNA_pol_sf"/>
</dbReference>
<dbReference type="SMART" id="SM00482">
    <property type="entry name" value="POLAc"/>
    <property type="match status" value="1"/>
</dbReference>
<feature type="domain" description="DNA-directed DNA polymerase family A palm" evidence="3">
    <location>
        <begin position="1"/>
        <end position="114"/>
    </location>
</feature>
<sequence length="218" mass="25682">MTVEEAEDIFNKYYATKPKVKQSIDDVHTFVQENGYVETMNGHRRFLADAQSTDRKKKNEALRQSFNTVIQGGGAYFTNMAITYIDEYIQTRNMRSKLVATVHDSIVVDCPPEEVKTMSKVILTCMENLPFDFLFVDYKGEKIRYPIDADMEIGFNYNDAVEYDEEEIETFKSYQGYINYHLALDKLSDYFESKKINEEQYKEAIRQVEEQKYLYQEI</sequence>
<dbReference type="GO" id="GO:0039693">
    <property type="term" value="P:viral DNA genome replication"/>
    <property type="evidence" value="ECO:0007669"/>
    <property type="project" value="UniProtKB-KW"/>
</dbReference>
<evidence type="ECO:0000313" key="5">
    <source>
        <dbReference type="Proteomes" id="UP000241797"/>
    </source>
</evidence>
<dbReference type="InterPro" id="IPR001098">
    <property type="entry name" value="DNA-dir_DNA_pol_A_palm_dom"/>
</dbReference>
<accession>A0A2P1MY24</accession>
<organism evidence="4 5">
    <name type="scientific">Staphylococcus phage phiSA_BS1</name>
    <dbReference type="NCBI Taxonomy" id="2126734"/>
    <lineage>
        <taxon>Viruses</taxon>
        <taxon>Duplodnaviria</taxon>
        <taxon>Heunggongvirae</taxon>
        <taxon>Uroviricota</taxon>
        <taxon>Caudoviricetes</taxon>
        <taxon>Herelleviridae</taxon>
        <taxon>Twortvirinae</taxon>
        <taxon>Baoshanvirus</taxon>
        <taxon>Baoshanvirus BS1</taxon>
    </lineage>
</organism>
<dbReference type="GO" id="GO:0006302">
    <property type="term" value="P:double-strand break repair"/>
    <property type="evidence" value="ECO:0007669"/>
    <property type="project" value="TreeGrafter"/>
</dbReference>
<name>A0A2P1MY24_9CAUD</name>
<dbReference type="GO" id="GO:0003887">
    <property type="term" value="F:DNA-directed DNA polymerase activity"/>
    <property type="evidence" value="ECO:0007669"/>
    <property type="project" value="UniProtKB-EC"/>
</dbReference>
<keyword evidence="2" id="KW-1194">Viral DNA replication</keyword>
<dbReference type="EMBL" id="MH078572">
    <property type="protein sequence ID" value="AVP40456.1"/>
    <property type="molecule type" value="Genomic_DNA"/>
</dbReference>
<proteinExistence type="predicted"/>
<evidence type="ECO:0000256" key="1">
    <source>
        <dbReference type="ARBA" id="ARBA00022705"/>
    </source>
</evidence>
<evidence type="ECO:0000259" key="3">
    <source>
        <dbReference type="SMART" id="SM00482"/>
    </source>
</evidence>
<dbReference type="Gene3D" id="3.30.70.370">
    <property type="match status" value="1"/>
</dbReference>
<dbReference type="GO" id="GO:0006261">
    <property type="term" value="P:DNA-templated DNA replication"/>
    <property type="evidence" value="ECO:0007669"/>
    <property type="project" value="InterPro"/>
</dbReference>
<dbReference type="PRINTS" id="PR00868">
    <property type="entry name" value="DNAPOLI"/>
</dbReference>
<keyword evidence="4" id="KW-0808">Transferase</keyword>
<evidence type="ECO:0000256" key="2">
    <source>
        <dbReference type="ARBA" id="ARBA00023109"/>
    </source>
</evidence>
<reference evidence="4 5" key="1">
    <citation type="submission" date="2018-03" db="EMBL/GenBank/DDBJ databases">
        <title>Isolation, the biological characteristics and genomics of two new strains of lysate Staphylococcus aureus phage.</title>
        <authorList>
            <person name="Jin X."/>
            <person name="Zhang C."/>
        </authorList>
    </citation>
    <scope>NUCLEOTIDE SEQUENCE [LARGE SCALE GENOMIC DNA]</scope>
</reference>
<keyword evidence="4" id="KW-0548">Nucleotidyltransferase</keyword>
<dbReference type="RefSeq" id="YP_009799561.1">
    <property type="nucleotide sequence ID" value="NC_047945.1"/>
</dbReference>
<dbReference type="SUPFAM" id="SSF56672">
    <property type="entry name" value="DNA/RNA polymerases"/>
    <property type="match status" value="1"/>
</dbReference>
<dbReference type="GO" id="GO:0003677">
    <property type="term" value="F:DNA binding"/>
    <property type="evidence" value="ECO:0007669"/>
    <property type="project" value="InterPro"/>
</dbReference>
<dbReference type="Proteomes" id="UP000241797">
    <property type="component" value="Segment"/>
</dbReference>
<dbReference type="EC" id="2.7.7.7" evidence="4"/>
<dbReference type="InterPro" id="IPR002298">
    <property type="entry name" value="DNA_polymerase_A"/>
</dbReference>
<dbReference type="KEGG" id="vg:54990050"/>
<dbReference type="GeneID" id="54990050"/>
<dbReference type="PANTHER" id="PTHR10133:SF27">
    <property type="entry name" value="DNA POLYMERASE NU"/>
    <property type="match status" value="1"/>
</dbReference>
<dbReference type="PANTHER" id="PTHR10133">
    <property type="entry name" value="DNA POLYMERASE I"/>
    <property type="match status" value="1"/>
</dbReference>
<keyword evidence="5" id="KW-1185">Reference proteome</keyword>
<evidence type="ECO:0000313" key="4">
    <source>
        <dbReference type="EMBL" id="AVP40456.1"/>
    </source>
</evidence>
<dbReference type="Pfam" id="PF00476">
    <property type="entry name" value="DNA_pol_A"/>
    <property type="match status" value="1"/>
</dbReference>
<protein>
    <submittedName>
        <fullName evidence="4">DNA polymerase I</fullName>
        <ecNumber evidence="4">2.7.7.7</ecNumber>
    </submittedName>
</protein>
<dbReference type="Gene3D" id="1.10.150.20">
    <property type="entry name" value="5' to 3' exonuclease, C-terminal subdomain"/>
    <property type="match status" value="1"/>
</dbReference>